<dbReference type="Proteomes" id="UP000586093">
    <property type="component" value="Unassembled WGS sequence"/>
</dbReference>
<keyword evidence="3" id="KW-1185">Reference proteome</keyword>
<sequence length="169" mass="18838">MTAIRRSSLLTVLPLLAALAVPAARAETITFNDLQANIQVPTPYQGFQWGASWYAIKTADKPSVYTSASGTSLFARRFDGKAFYFDGADYWSRRGVDAAGFFWFVLYYKGQTVYSGVNSSKDRMRFTATPTLFKPPYTGPVDMVAIAFGSNGKDWNHLAMDNFRFRPAP</sequence>
<proteinExistence type="predicted"/>
<dbReference type="RefSeq" id="WP_182665395.1">
    <property type="nucleotide sequence ID" value="NZ_JACIVI010000005.1"/>
</dbReference>
<keyword evidence="1" id="KW-0732">Signal</keyword>
<organism evidence="2 3">
    <name type="scientific">Aquariibacter albus</name>
    <dbReference type="NCBI Taxonomy" id="2759899"/>
    <lineage>
        <taxon>Bacteria</taxon>
        <taxon>Pseudomonadati</taxon>
        <taxon>Pseudomonadota</taxon>
        <taxon>Betaproteobacteria</taxon>
        <taxon>Burkholderiales</taxon>
        <taxon>Sphaerotilaceae</taxon>
        <taxon>Aquariibacter</taxon>
    </lineage>
</organism>
<evidence type="ECO:0000256" key="1">
    <source>
        <dbReference type="SAM" id="SignalP"/>
    </source>
</evidence>
<feature type="chain" id="PRO_5032620050" evidence="1">
    <location>
        <begin position="27"/>
        <end position="169"/>
    </location>
</feature>
<name>A0A839HNC9_9BURK</name>
<gene>
    <name evidence="2" type="ORF">H4F90_13335</name>
</gene>
<reference evidence="2 3" key="1">
    <citation type="submission" date="2020-08" db="EMBL/GenBank/DDBJ databases">
        <title>Aquariorum lacteus gen. nov., sp. nov., a new member of the family Comamonadaceae, isolated from freshwater aquarium.</title>
        <authorList>
            <person name="Chun S.-J."/>
        </authorList>
    </citation>
    <scope>NUCLEOTIDE SEQUENCE [LARGE SCALE GENOMIC DNA]</scope>
    <source>
        <strain evidence="2 3">SJAQ100</strain>
    </source>
</reference>
<comment type="caution">
    <text evidence="2">The sequence shown here is derived from an EMBL/GenBank/DDBJ whole genome shotgun (WGS) entry which is preliminary data.</text>
</comment>
<evidence type="ECO:0000313" key="2">
    <source>
        <dbReference type="EMBL" id="MBB1162962.1"/>
    </source>
</evidence>
<dbReference type="AlphaFoldDB" id="A0A839HNC9"/>
<protein>
    <submittedName>
        <fullName evidence="2">PEP-CTERM sorting domain-containing protein</fullName>
    </submittedName>
</protein>
<dbReference type="EMBL" id="JACIVI010000005">
    <property type="protein sequence ID" value="MBB1162962.1"/>
    <property type="molecule type" value="Genomic_DNA"/>
</dbReference>
<feature type="signal peptide" evidence="1">
    <location>
        <begin position="1"/>
        <end position="26"/>
    </location>
</feature>
<accession>A0A839HNC9</accession>
<evidence type="ECO:0000313" key="3">
    <source>
        <dbReference type="Proteomes" id="UP000586093"/>
    </source>
</evidence>